<proteinExistence type="predicted"/>
<organism evidence="4 5">
    <name type="scientific">Quercus suber</name>
    <name type="common">Cork oak</name>
    <dbReference type="NCBI Taxonomy" id="58331"/>
    <lineage>
        <taxon>Eukaryota</taxon>
        <taxon>Viridiplantae</taxon>
        <taxon>Streptophyta</taxon>
        <taxon>Embryophyta</taxon>
        <taxon>Tracheophyta</taxon>
        <taxon>Spermatophyta</taxon>
        <taxon>Magnoliopsida</taxon>
        <taxon>eudicotyledons</taxon>
        <taxon>Gunneridae</taxon>
        <taxon>Pentapetalae</taxon>
        <taxon>rosids</taxon>
        <taxon>fabids</taxon>
        <taxon>Fagales</taxon>
        <taxon>Fagaceae</taxon>
        <taxon>Quercus</taxon>
    </lineage>
</organism>
<dbReference type="EMBL" id="PKMF04000328">
    <property type="protein sequence ID" value="KAK7837482.1"/>
    <property type="molecule type" value="Genomic_DNA"/>
</dbReference>
<dbReference type="GO" id="GO:0097602">
    <property type="term" value="F:cullin family protein binding"/>
    <property type="evidence" value="ECO:0007669"/>
    <property type="project" value="TreeGrafter"/>
</dbReference>
<dbReference type="InterPro" id="IPR014764">
    <property type="entry name" value="DCN-prot"/>
</dbReference>
<feature type="domain" description="DCUN1" evidence="3">
    <location>
        <begin position="539"/>
        <end position="591"/>
    </location>
</feature>
<dbReference type="InterPro" id="IPR042460">
    <property type="entry name" value="DCN1-like_PONY"/>
</dbReference>
<dbReference type="PANTHER" id="PTHR12281">
    <property type="entry name" value="RP42 RELATED"/>
    <property type="match status" value="1"/>
</dbReference>
<evidence type="ECO:0000256" key="2">
    <source>
        <dbReference type="RuleBase" id="RU410713"/>
    </source>
</evidence>
<dbReference type="GO" id="GO:0045116">
    <property type="term" value="P:protein neddylation"/>
    <property type="evidence" value="ECO:0007669"/>
    <property type="project" value="TreeGrafter"/>
</dbReference>
<accession>A0AAW0KDX6</accession>
<dbReference type="PROSITE" id="PS51229">
    <property type="entry name" value="DCUN1"/>
    <property type="match status" value="1"/>
</dbReference>
<comment type="caution">
    <text evidence="4">The sequence shown here is derived from an EMBL/GenBank/DDBJ whole genome shotgun (WGS) entry which is preliminary data.</text>
</comment>
<dbReference type="Pfam" id="PF23598">
    <property type="entry name" value="LRR_14"/>
    <property type="match status" value="1"/>
</dbReference>
<sequence length="608" mass="69997">MARIDYLEKFCEKIPFMRMELKDDPLDTAIRMWQLLFAEKQWPLVEHWSQFLQRIQCRSLTNMNFCNCEYIRKLPDLLSATPNVKNLDLHECTKLVKIHDSIGYLDKLENWDLQGCFELHILPSCIVMKSLKTLVLRDCKRVRRFPDIPQGMENLKYLNLAQTAITELPPSIGNLAGLELLEIGSPFYSCKLPISIFELQHISQLALYGNVQFPKSVGIGRQAPLNFLKKLTSCFTHLEKNKDLNLQECIIRFSRLNLLVIQDCKFLKEIPKLSEGIRKIEANNCISLNSESLRKLILQDSYADNDSYGFVHDDKISWVCDLKIFINGHNRPFIETRCFRFLKCDHMWFLGMPHSQLQRRFGDLMQGDRNHVEISCKISHWTSEFGKFAPMVAGMGVHVECICSPQNSVIIQDNSQNVDDSEDTMLTPLLPPCSTSDGLPMDAANESDFGLGFDLTVGHGFNLGSSSLVYPSVNDDFDFNPYPQLKKMKTIDSLEKFCEKIPFMRMELKDDHISVRYITSRLAGQNKGSEIFSVGYSYWNVAITARHNKAISRDTWSQLLEFARTVDPALKNYDAEGAWPYLIDEFVEYLNENGIIQNVQMNDLSQKR</sequence>
<dbReference type="InterPro" id="IPR055414">
    <property type="entry name" value="LRR_R13L4/SHOC2-like"/>
</dbReference>
<dbReference type="InterPro" id="IPR005176">
    <property type="entry name" value="PONY_dom"/>
</dbReference>
<dbReference type="Proteomes" id="UP000237347">
    <property type="component" value="Unassembled WGS sequence"/>
</dbReference>
<dbReference type="AlphaFoldDB" id="A0AAW0KDX6"/>
<dbReference type="PANTHER" id="PTHR12281:SF2">
    <property type="entry name" value="DEFECTIVE IN CULLIN NEDDYLATION PROTEIN"/>
    <property type="match status" value="1"/>
</dbReference>
<keyword evidence="1" id="KW-0677">Repeat</keyword>
<comment type="function">
    <text evidence="2">Neddylation of cullins play an essential role in the regulation of SCF-type complexes activity.</text>
</comment>
<dbReference type="GO" id="GO:0032182">
    <property type="term" value="F:ubiquitin-like protein binding"/>
    <property type="evidence" value="ECO:0007669"/>
    <property type="project" value="TreeGrafter"/>
</dbReference>
<evidence type="ECO:0000259" key="3">
    <source>
        <dbReference type="PROSITE" id="PS51229"/>
    </source>
</evidence>
<dbReference type="InterPro" id="IPR032675">
    <property type="entry name" value="LRR_dom_sf"/>
</dbReference>
<evidence type="ECO:0000256" key="1">
    <source>
        <dbReference type="ARBA" id="ARBA00022737"/>
    </source>
</evidence>
<protein>
    <recommendedName>
        <fullName evidence="2">Defective in cullin neddylation protein</fullName>
    </recommendedName>
</protein>
<reference evidence="4 5" key="1">
    <citation type="journal article" date="2018" name="Sci. Data">
        <title>The draft genome sequence of cork oak.</title>
        <authorList>
            <person name="Ramos A.M."/>
            <person name="Usie A."/>
            <person name="Barbosa P."/>
            <person name="Barros P.M."/>
            <person name="Capote T."/>
            <person name="Chaves I."/>
            <person name="Simoes F."/>
            <person name="Abreu I."/>
            <person name="Carrasquinho I."/>
            <person name="Faro C."/>
            <person name="Guimaraes J.B."/>
            <person name="Mendonca D."/>
            <person name="Nobrega F."/>
            <person name="Rodrigues L."/>
            <person name="Saibo N.J.M."/>
            <person name="Varela M.C."/>
            <person name="Egas C."/>
            <person name="Matos J."/>
            <person name="Miguel C.M."/>
            <person name="Oliveira M.M."/>
            <person name="Ricardo C.P."/>
            <person name="Goncalves S."/>
        </authorList>
    </citation>
    <scope>NUCLEOTIDE SEQUENCE [LARGE SCALE GENOMIC DNA]</scope>
    <source>
        <strain evidence="5">cv. HL8</strain>
    </source>
</reference>
<dbReference type="GO" id="GO:0000151">
    <property type="term" value="C:ubiquitin ligase complex"/>
    <property type="evidence" value="ECO:0007669"/>
    <property type="project" value="TreeGrafter"/>
</dbReference>
<dbReference type="Gene3D" id="3.80.10.10">
    <property type="entry name" value="Ribonuclease Inhibitor"/>
    <property type="match status" value="2"/>
</dbReference>
<dbReference type="SUPFAM" id="SSF52058">
    <property type="entry name" value="L domain-like"/>
    <property type="match status" value="1"/>
</dbReference>
<dbReference type="Pfam" id="PF03556">
    <property type="entry name" value="Cullin_binding"/>
    <property type="match status" value="1"/>
</dbReference>
<name>A0AAW0KDX6_QUESU</name>
<evidence type="ECO:0000313" key="5">
    <source>
        <dbReference type="Proteomes" id="UP000237347"/>
    </source>
</evidence>
<evidence type="ECO:0000313" key="4">
    <source>
        <dbReference type="EMBL" id="KAK7837482.1"/>
    </source>
</evidence>
<dbReference type="Gene3D" id="1.10.238.200">
    <property type="entry name" value="Cullin, PONY binding domain"/>
    <property type="match status" value="1"/>
</dbReference>
<dbReference type="GO" id="GO:0031624">
    <property type="term" value="F:ubiquitin conjugating enzyme binding"/>
    <property type="evidence" value="ECO:0007669"/>
    <property type="project" value="TreeGrafter"/>
</dbReference>
<gene>
    <name evidence="4" type="primary">ADR2_2</name>
    <name evidence="4" type="ORF">CFP56_021185</name>
</gene>
<keyword evidence="5" id="KW-1185">Reference proteome</keyword>